<keyword evidence="2" id="KW-1133">Transmembrane helix</keyword>
<name>A0AAD8UT72_GLOAC</name>
<protein>
    <submittedName>
        <fullName evidence="3">Uncharacterized protein</fullName>
    </submittedName>
</protein>
<reference evidence="3" key="1">
    <citation type="submission" date="2021-12" db="EMBL/GenBank/DDBJ databases">
        <title>Comparative genomics, transcriptomics and evolutionary studies reveal genomic signatures of adaptation to plant cell wall in hemibiotrophic fungi.</title>
        <authorList>
            <consortium name="DOE Joint Genome Institute"/>
            <person name="Baroncelli R."/>
            <person name="Diaz J.F."/>
            <person name="Benocci T."/>
            <person name="Peng M."/>
            <person name="Battaglia E."/>
            <person name="Haridas S."/>
            <person name="Andreopoulos W."/>
            <person name="Labutti K."/>
            <person name="Pangilinan J."/>
            <person name="Floch G.L."/>
            <person name="Makela M.R."/>
            <person name="Henrissat B."/>
            <person name="Grigoriev I.V."/>
            <person name="Crouch J.A."/>
            <person name="De Vries R.P."/>
            <person name="Sukno S.A."/>
            <person name="Thon M.R."/>
        </authorList>
    </citation>
    <scope>NUCLEOTIDE SEQUENCE</scope>
    <source>
        <strain evidence="3">CBS 112980</strain>
    </source>
</reference>
<keyword evidence="2" id="KW-0812">Transmembrane</keyword>
<comment type="caution">
    <text evidence="3">The sequence shown here is derived from an EMBL/GenBank/DDBJ whole genome shotgun (WGS) entry which is preliminary data.</text>
</comment>
<sequence>METHPTPVPSSPGTKSPRQERTSHGAPLPWSVHGHRCLVLGYRRYLVLVPVVGVVAHVLPSWRCWALLCLISSSPSNKTILPVRMFLPSHLVPHLFLFCFPTSFYLLPFLSLPASPSLIGIAFHYFHTHTPPRATFQLPAPLILVSSL</sequence>
<evidence type="ECO:0000313" key="3">
    <source>
        <dbReference type="EMBL" id="KAK1728392.1"/>
    </source>
</evidence>
<keyword evidence="4" id="KW-1185">Reference proteome</keyword>
<dbReference type="Proteomes" id="UP001244207">
    <property type="component" value="Unassembled WGS sequence"/>
</dbReference>
<accession>A0AAD8UT72</accession>
<feature type="compositionally biased region" description="Pro residues" evidence="1">
    <location>
        <begin position="1"/>
        <end position="10"/>
    </location>
</feature>
<evidence type="ECO:0000256" key="2">
    <source>
        <dbReference type="SAM" id="Phobius"/>
    </source>
</evidence>
<evidence type="ECO:0000256" key="1">
    <source>
        <dbReference type="SAM" id="MobiDB-lite"/>
    </source>
</evidence>
<keyword evidence="2" id="KW-0472">Membrane</keyword>
<evidence type="ECO:0000313" key="4">
    <source>
        <dbReference type="Proteomes" id="UP001244207"/>
    </source>
</evidence>
<proteinExistence type="predicted"/>
<feature type="transmembrane region" description="Helical" evidence="2">
    <location>
        <begin position="45"/>
        <end position="70"/>
    </location>
</feature>
<dbReference type="GeneID" id="85385085"/>
<gene>
    <name evidence="3" type="ORF">BDZ83DRAFT_126407</name>
</gene>
<organism evidence="3 4">
    <name type="scientific">Glomerella acutata</name>
    <name type="common">Colletotrichum acutatum</name>
    <dbReference type="NCBI Taxonomy" id="27357"/>
    <lineage>
        <taxon>Eukaryota</taxon>
        <taxon>Fungi</taxon>
        <taxon>Dikarya</taxon>
        <taxon>Ascomycota</taxon>
        <taxon>Pezizomycotina</taxon>
        <taxon>Sordariomycetes</taxon>
        <taxon>Hypocreomycetidae</taxon>
        <taxon>Glomerellales</taxon>
        <taxon>Glomerellaceae</taxon>
        <taxon>Colletotrichum</taxon>
        <taxon>Colletotrichum acutatum species complex</taxon>
    </lineage>
</organism>
<feature type="region of interest" description="Disordered" evidence="1">
    <location>
        <begin position="1"/>
        <end position="27"/>
    </location>
</feature>
<dbReference type="EMBL" id="JAHMHS010000017">
    <property type="protein sequence ID" value="KAK1728392.1"/>
    <property type="molecule type" value="Genomic_DNA"/>
</dbReference>
<dbReference type="RefSeq" id="XP_060368447.1">
    <property type="nucleotide sequence ID" value="XM_060501186.1"/>
</dbReference>
<dbReference type="AlphaFoldDB" id="A0AAD8UT72"/>